<sequence length="72" mass="8367">MTKSLRLRIAIGTFGYGTLKLELKSDGLFKKTDMMFWNNFEENIVTNLKKENPVKVELQLRLLEALEKDVCC</sequence>
<dbReference type="EnsemblMetazoa" id="MESCA010341-RA">
    <property type="protein sequence ID" value="MESCA010341-PA"/>
    <property type="gene ID" value="MESCA010341"/>
</dbReference>
<dbReference type="Proteomes" id="UP000015102">
    <property type="component" value="Unassembled WGS sequence"/>
</dbReference>
<keyword evidence="2" id="KW-1185">Reference proteome</keyword>
<dbReference type="EMBL" id="CAQQ02388556">
    <property type="status" value="NOT_ANNOTATED_CDS"/>
    <property type="molecule type" value="Genomic_DNA"/>
</dbReference>
<dbReference type="AlphaFoldDB" id="T1H2A4"/>
<proteinExistence type="predicted"/>
<accession>T1H2A4</accession>
<reference evidence="1" key="2">
    <citation type="submission" date="2015-06" db="UniProtKB">
        <authorList>
            <consortium name="EnsemblMetazoa"/>
        </authorList>
    </citation>
    <scope>IDENTIFICATION</scope>
</reference>
<dbReference type="HOGENOM" id="CLU_2725070_0_0_1"/>
<name>T1H2A4_MEGSC</name>
<protein>
    <submittedName>
        <fullName evidence="1">Uncharacterized protein</fullName>
    </submittedName>
</protein>
<reference evidence="2" key="1">
    <citation type="submission" date="2013-02" db="EMBL/GenBank/DDBJ databases">
        <authorList>
            <person name="Hughes D."/>
        </authorList>
    </citation>
    <scope>NUCLEOTIDE SEQUENCE</scope>
    <source>
        <strain>Durham</strain>
        <strain evidence="2">NC isolate 2 -- Noor lab</strain>
    </source>
</reference>
<organism evidence="1 2">
    <name type="scientific">Megaselia scalaris</name>
    <name type="common">Humpbacked fly</name>
    <name type="synonym">Phora scalaris</name>
    <dbReference type="NCBI Taxonomy" id="36166"/>
    <lineage>
        <taxon>Eukaryota</taxon>
        <taxon>Metazoa</taxon>
        <taxon>Ecdysozoa</taxon>
        <taxon>Arthropoda</taxon>
        <taxon>Hexapoda</taxon>
        <taxon>Insecta</taxon>
        <taxon>Pterygota</taxon>
        <taxon>Neoptera</taxon>
        <taxon>Endopterygota</taxon>
        <taxon>Diptera</taxon>
        <taxon>Brachycera</taxon>
        <taxon>Muscomorpha</taxon>
        <taxon>Platypezoidea</taxon>
        <taxon>Phoridae</taxon>
        <taxon>Megaseliini</taxon>
        <taxon>Megaselia</taxon>
    </lineage>
</organism>
<evidence type="ECO:0000313" key="2">
    <source>
        <dbReference type="Proteomes" id="UP000015102"/>
    </source>
</evidence>
<dbReference type="EMBL" id="CAQQ02388555">
    <property type="status" value="NOT_ANNOTATED_CDS"/>
    <property type="molecule type" value="Genomic_DNA"/>
</dbReference>
<evidence type="ECO:0000313" key="1">
    <source>
        <dbReference type="EnsemblMetazoa" id="MESCA010341-PA"/>
    </source>
</evidence>